<organism evidence="2 3">
    <name type="scientific">Maribacter algarum</name>
    <name type="common">ex Zhang et al. 2020</name>
    <dbReference type="NCBI Taxonomy" id="2578118"/>
    <lineage>
        <taxon>Bacteria</taxon>
        <taxon>Pseudomonadati</taxon>
        <taxon>Bacteroidota</taxon>
        <taxon>Flavobacteriia</taxon>
        <taxon>Flavobacteriales</taxon>
        <taxon>Flavobacteriaceae</taxon>
        <taxon>Maribacter</taxon>
    </lineage>
</organism>
<dbReference type="AlphaFoldDB" id="A0A5S3PHQ5"/>
<evidence type="ECO:0000313" key="3">
    <source>
        <dbReference type="Proteomes" id="UP000310314"/>
    </source>
</evidence>
<comment type="caution">
    <text evidence="2">The sequence shown here is derived from an EMBL/GenBank/DDBJ whole genome shotgun (WGS) entry which is preliminary data.</text>
</comment>
<proteinExistence type="predicted"/>
<dbReference type="InterPro" id="IPR050194">
    <property type="entry name" value="Glycosyltransferase_grp1"/>
</dbReference>
<evidence type="ECO:0000313" key="2">
    <source>
        <dbReference type="EMBL" id="TMM53789.1"/>
    </source>
</evidence>
<feature type="domain" description="Glycosyl transferase family 1" evidence="1">
    <location>
        <begin position="227"/>
        <end position="394"/>
    </location>
</feature>
<dbReference type="Gene3D" id="3.40.50.2000">
    <property type="entry name" value="Glycogen Phosphorylase B"/>
    <property type="match status" value="2"/>
</dbReference>
<dbReference type="GO" id="GO:0016757">
    <property type="term" value="F:glycosyltransferase activity"/>
    <property type="evidence" value="ECO:0007669"/>
    <property type="project" value="InterPro"/>
</dbReference>
<keyword evidence="3" id="KW-1185">Reference proteome</keyword>
<dbReference type="SUPFAM" id="SSF53756">
    <property type="entry name" value="UDP-Glycosyltransferase/glycogen phosphorylase"/>
    <property type="match status" value="1"/>
</dbReference>
<dbReference type="CDD" id="cd03801">
    <property type="entry name" value="GT4_PimA-like"/>
    <property type="match status" value="1"/>
</dbReference>
<evidence type="ECO:0000259" key="1">
    <source>
        <dbReference type="Pfam" id="PF00534"/>
    </source>
</evidence>
<reference evidence="2 3" key="1">
    <citation type="submission" date="2019-05" db="EMBL/GenBank/DDBJ databases">
        <authorList>
            <person name="Zhang J.-Y."/>
            <person name="Feg X."/>
            <person name="Du Z.-J."/>
        </authorList>
    </citation>
    <scope>NUCLEOTIDE SEQUENCE [LARGE SCALE GENOMIC DNA]</scope>
    <source>
        <strain evidence="2 3">RZ26</strain>
    </source>
</reference>
<dbReference type="Proteomes" id="UP000310314">
    <property type="component" value="Unassembled WGS sequence"/>
</dbReference>
<dbReference type="PANTHER" id="PTHR45947:SF15">
    <property type="entry name" value="TEICHURONIC ACID BIOSYNTHESIS GLYCOSYLTRANSFERASE TUAC-RELATED"/>
    <property type="match status" value="1"/>
</dbReference>
<dbReference type="InterPro" id="IPR001296">
    <property type="entry name" value="Glyco_trans_1"/>
</dbReference>
<dbReference type="PANTHER" id="PTHR45947">
    <property type="entry name" value="SULFOQUINOVOSYL TRANSFERASE SQD2"/>
    <property type="match status" value="1"/>
</dbReference>
<sequence length="421" mass="47568">MKVLWITNNIFPDLSKALGNEIPVVGGWMYGLANDLVSRGIDLTVATADRHVNQYTGKINGVSYLLLKSKKSLTEYDASLVLQWKNLIEEKKPDVVHIHGTEKALGLSLLTAEPKLNYVVSIQGLISVCSRYYTGGIPNSELKKHTTFRDIIKQDTILQAKRKFQKRGDLVEKKYFELAQNFIGRTQWDFDHTKTLNPNATYHFCNESLRDSFYSSKKWDIKKIQNHTIFLSQALYPIKGLHQVIAAAALLKNEFPNLKLRVAGHNIITSSTLKDKIATGGYGSYIRHLIRKFDLKNNIEFTGLLSENQMVTEYLNCSVFICPSSIENSPNSLGEAQLLGTPCIASYSGGIPSMIEHERTGLLYRFEEVEMMAQLIKRVFKDKVLSQKLSKNGIEAASKRHNREVNTSKTLEIYQLVSSSK</sequence>
<protein>
    <submittedName>
        <fullName evidence="2">Glycosyltransferase family 4 protein</fullName>
    </submittedName>
</protein>
<name>A0A5S3PHQ5_9FLAO</name>
<dbReference type="EMBL" id="VATY01000004">
    <property type="protein sequence ID" value="TMM53789.1"/>
    <property type="molecule type" value="Genomic_DNA"/>
</dbReference>
<gene>
    <name evidence="2" type="ORF">FEE95_17990</name>
</gene>
<dbReference type="RefSeq" id="WP_138659413.1">
    <property type="nucleotide sequence ID" value="NZ_VATY01000004.1"/>
</dbReference>
<dbReference type="OrthoDB" id="1096251at2"/>
<keyword evidence="2" id="KW-0808">Transferase</keyword>
<dbReference type="Pfam" id="PF00534">
    <property type="entry name" value="Glycos_transf_1"/>
    <property type="match status" value="1"/>
</dbReference>
<accession>A0A5S3PHQ5</accession>